<feature type="compositionally biased region" description="Polar residues" evidence="1">
    <location>
        <begin position="733"/>
        <end position="743"/>
    </location>
</feature>
<reference evidence="2" key="1">
    <citation type="submission" date="2016-04" db="EMBL/GenBank/DDBJ databases">
        <authorList>
            <person name="Nguyen H.D."/>
            <person name="Samba Siva P."/>
            <person name="Cullis J."/>
            <person name="Levesque C.A."/>
            <person name="Hambleton S."/>
        </authorList>
    </citation>
    <scope>NUCLEOTIDE SEQUENCE</scope>
    <source>
        <strain evidence="2">DAOMC 236422</strain>
    </source>
</reference>
<feature type="compositionally biased region" description="Polar residues" evidence="1">
    <location>
        <begin position="709"/>
        <end position="720"/>
    </location>
</feature>
<feature type="compositionally biased region" description="Polar residues" evidence="1">
    <location>
        <begin position="917"/>
        <end position="926"/>
    </location>
</feature>
<feature type="compositionally biased region" description="Low complexity" evidence="1">
    <location>
        <begin position="84"/>
        <end position="100"/>
    </location>
</feature>
<reference evidence="2" key="2">
    <citation type="journal article" date="2019" name="IMA Fungus">
        <title>Genome sequencing and comparison of five Tilletia species to identify candidate genes for the detection of regulated species infecting wheat.</title>
        <authorList>
            <person name="Nguyen H.D.T."/>
            <person name="Sultana T."/>
            <person name="Kesanakurti P."/>
            <person name="Hambleton S."/>
        </authorList>
    </citation>
    <scope>NUCLEOTIDE SEQUENCE</scope>
    <source>
        <strain evidence="2">DAOMC 236422</strain>
    </source>
</reference>
<evidence type="ECO:0000313" key="3">
    <source>
        <dbReference type="Proteomes" id="UP000078113"/>
    </source>
</evidence>
<evidence type="ECO:0000256" key="1">
    <source>
        <dbReference type="SAM" id="MobiDB-lite"/>
    </source>
</evidence>
<feature type="compositionally biased region" description="Basic and acidic residues" evidence="1">
    <location>
        <begin position="697"/>
        <end position="707"/>
    </location>
</feature>
<protein>
    <submittedName>
        <fullName evidence="2">Uncharacterized protein</fullName>
    </submittedName>
</protein>
<dbReference type="GO" id="GO:0003691">
    <property type="term" value="F:double-stranded telomeric DNA binding"/>
    <property type="evidence" value="ECO:0007669"/>
    <property type="project" value="TreeGrafter"/>
</dbReference>
<feature type="region of interest" description="Disordered" evidence="1">
    <location>
        <begin position="561"/>
        <end position="656"/>
    </location>
</feature>
<feature type="compositionally biased region" description="Basic residues" evidence="1">
    <location>
        <begin position="1007"/>
        <end position="1018"/>
    </location>
</feature>
<feature type="compositionally biased region" description="Acidic residues" evidence="1">
    <location>
        <begin position="948"/>
        <end position="963"/>
    </location>
</feature>
<sequence>MPRRAEFAPSAPMGTRSRMQSLRPQAGPSYGGIGVAPRAPSNPVRAPSLAESSMSTIATMERLGDNSARKRRRIFSGERRPVASSLASASGPPRSSSGLRDASNRHPQRLRPSLEFGANGELNAQAVIDRCSILAIQSKSVLDFYGRFQYDGWSDETIPRMNATWEPFNSYRVHQLLVNKDYAHHFVNVAEVIGQLEVEPEQVLAEFEDTMRLVNFATFIHYVFQIPTNVDAFGELEDGRVTQDIALTAPIRALTELNDARRVFFKWILPNSWSISDEILCMFLDLSTHIHIQRVRLYVDSVDMGQMTAEELEVRVNDSINELTSEEVLLNSLSQTAKERKLSAQVLDRLVIRYQRFAQVRSEDLVEFLHDWLSMLKTWPLQRLTDDLLQLVEKAVKNPSVPLQSFSLEVMRDTLALSFFVDQERKPSGPLPDQSKFNEAGPSNGEGTVIIREAPAESTPRPRNKLLYPRNYDPDNAPATQEFSEDIRAVLQDEDADSMLDLEGDALLDDETARHIAITKAMMDSQDVVADGDKVAEPALSRQKPPQGRIRKSAGTIFPSLDLAGDSDGKSPTTFLQKKGKGKARELLSSEDENDNDDISLHEEDEEDPHERSQAMAASKAGRGRASIGAEAARGEAGNRAMSSHTRDAIGRHQITFGKDNKLTRATAAKKSIFDGESKGERITFEEEDDPFLTEQISREREGKETKTVALTSKRTTRSAAASRFTPDADAESMQNGDGNDNIDSMPIGDGKGKDKGKQRAVEDSPRQSPQEAEPFVPAVMDGANDMDFGPGYWDDDDGPDTDTIIRGLNEDEADDARAGMSMTNTQDTPKDKPEDATDKPGNTSNKSDGLPGDRSEENPDIGQEKTSVVEDSEEAEGSDASVLKSVLSKSTGSAGKRKFPPARPKAMKDKPRPQASVRSARQSKPTKGGRSSVLAKAGRKRPREGDELVSDDETDAEASEAEGDAKRSDDGATTKGSDDDKEDDIDGEDKEEDELESDSDYANVKKAQKKKKKRRKSAVKDEEGSSYGDKKYSYGVNGRRFWMPEETKCLMDALNKYAHLATIETPASEPFYIWQYILERHGPRGTKSRVLARRNNMQLKDKARVELERMRRNDQAMPYWKRLMFPSLFKKMKNPGKVKKMPANIELSDEENGAQGEDIVAEEEEEGEEEEDEIDGESPPPAQPSPPKKKNMAKGGPLSKRKNKGLPDVNGKDKEENPFAPRRTTRGAASKASAREEASDSERDDDSPDGVGSKVGSSVARGKAAREEAAEQSKATRSTRSHKRGVNEALNGDNADADDQDSEKADSPHEEDGDNDTQGKRPIRTRSKAKK</sequence>
<feature type="compositionally biased region" description="Basic and acidic residues" evidence="1">
    <location>
        <begin position="675"/>
        <end position="685"/>
    </location>
</feature>
<feature type="region of interest" description="Disordered" evidence="1">
    <location>
        <begin position="425"/>
        <end position="479"/>
    </location>
</feature>
<keyword evidence="3" id="KW-1185">Reference proteome</keyword>
<gene>
    <name evidence="2" type="ORF">A4X09_0g2994</name>
</gene>
<feature type="region of interest" description="Disordered" evidence="1">
    <location>
        <begin position="675"/>
        <end position="1030"/>
    </location>
</feature>
<feature type="compositionally biased region" description="Basic residues" evidence="1">
    <location>
        <begin position="1322"/>
        <end position="1332"/>
    </location>
</feature>
<feature type="compositionally biased region" description="Low complexity" evidence="1">
    <location>
        <begin position="624"/>
        <end position="641"/>
    </location>
</feature>
<organism evidence="2 3">
    <name type="scientific">Tilletia walkeri</name>
    <dbReference type="NCBI Taxonomy" id="117179"/>
    <lineage>
        <taxon>Eukaryota</taxon>
        <taxon>Fungi</taxon>
        <taxon>Dikarya</taxon>
        <taxon>Basidiomycota</taxon>
        <taxon>Ustilaginomycotina</taxon>
        <taxon>Exobasidiomycetes</taxon>
        <taxon>Tilletiales</taxon>
        <taxon>Tilletiaceae</taxon>
        <taxon>Tilletia</taxon>
    </lineage>
</organism>
<feature type="region of interest" description="Disordered" evidence="1">
    <location>
        <begin position="1143"/>
        <end position="1332"/>
    </location>
</feature>
<dbReference type="Proteomes" id="UP000078113">
    <property type="component" value="Unassembled WGS sequence"/>
</dbReference>
<feature type="region of interest" description="Disordered" evidence="1">
    <location>
        <begin position="1"/>
        <end position="106"/>
    </location>
</feature>
<proteinExistence type="predicted"/>
<dbReference type="GO" id="GO:0010833">
    <property type="term" value="P:telomere maintenance via telomere lengthening"/>
    <property type="evidence" value="ECO:0007669"/>
    <property type="project" value="TreeGrafter"/>
</dbReference>
<dbReference type="EMBL" id="LWDG02000098">
    <property type="protein sequence ID" value="KAE8269351.1"/>
    <property type="molecule type" value="Genomic_DNA"/>
</dbReference>
<feature type="compositionally biased region" description="Acidic residues" evidence="1">
    <location>
        <begin position="1160"/>
        <end position="1177"/>
    </location>
</feature>
<feature type="compositionally biased region" description="Basic and acidic residues" evidence="1">
    <location>
        <begin position="751"/>
        <end position="766"/>
    </location>
</feature>
<comment type="caution">
    <text evidence="2">The sequence shown here is derived from an EMBL/GenBank/DDBJ whole genome shotgun (WGS) entry which is preliminary data.</text>
</comment>
<dbReference type="PANTHER" id="PTHR47807">
    <property type="entry name" value="PROTEIN TBF1"/>
    <property type="match status" value="1"/>
</dbReference>
<feature type="compositionally biased region" description="Acidic residues" evidence="1">
    <location>
        <begin position="589"/>
        <end position="608"/>
    </location>
</feature>
<name>A0A8X7T5C3_9BASI</name>
<accession>A0A8X7T5C3</accession>
<dbReference type="PANTHER" id="PTHR47807:SF1">
    <property type="entry name" value="PROTEIN TBF1"/>
    <property type="match status" value="1"/>
</dbReference>
<evidence type="ECO:0000313" key="2">
    <source>
        <dbReference type="EMBL" id="KAE8269351.1"/>
    </source>
</evidence>
<feature type="compositionally biased region" description="Basic and acidic residues" evidence="1">
    <location>
        <begin position="964"/>
        <end position="979"/>
    </location>
</feature>
<feature type="compositionally biased region" description="Basic and acidic residues" evidence="1">
    <location>
        <begin position="829"/>
        <end position="839"/>
    </location>
</feature>
<feature type="compositionally biased region" description="Acidic residues" evidence="1">
    <location>
        <begin position="980"/>
        <end position="1000"/>
    </location>
</feature>
<dbReference type="InterPro" id="IPR052833">
    <property type="entry name" value="Telomeric_DNA-bd_trans-reg"/>
</dbReference>
<feature type="compositionally biased region" description="Basic and acidic residues" evidence="1">
    <location>
        <begin position="1019"/>
        <end position="1030"/>
    </location>
</feature>